<proteinExistence type="predicted"/>
<keyword evidence="2" id="KW-1185">Reference proteome</keyword>
<comment type="caution">
    <text evidence="1">The sequence shown here is derived from an EMBL/GenBank/DDBJ whole genome shotgun (WGS) entry which is preliminary data.</text>
</comment>
<organism evidence="1 2">
    <name type="scientific">Lithospermum erythrorhizon</name>
    <name type="common">Purple gromwell</name>
    <name type="synonym">Lithospermum officinale var. erythrorhizon</name>
    <dbReference type="NCBI Taxonomy" id="34254"/>
    <lineage>
        <taxon>Eukaryota</taxon>
        <taxon>Viridiplantae</taxon>
        <taxon>Streptophyta</taxon>
        <taxon>Embryophyta</taxon>
        <taxon>Tracheophyta</taxon>
        <taxon>Spermatophyta</taxon>
        <taxon>Magnoliopsida</taxon>
        <taxon>eudicotyledons</taxon>
        <taxon>Gunneridae</taxon>
        <taxon>Pentapetalae</taxon>
        <taxon>asterids</taxon>
        <taxon>lamiids</taxon>
        <taxon>Boraginales</taxon>
        <taxon>Boraginaceae</taxon>
        <taxon>Boraginoideae</taxon>
        <taxon>Lithospermeae</taxon>
        <taxon>Lithospermum</taxon>
    </lineage>
</organism>
<dbReference type="Proteomes" id="UP001454036">
    <property type="component" value="Unassembled WGS sequence"/>
</dbReference>
<gene>
    <name evidence="1" type="ORF">LIER_04101</name>
</gene>
<evidence type="ECO:0000313" key="1">
    <source>
        <dbReference type="EMBL" id="GAA0143409.1"/>
    </source>
</evidence>
<accession>A0AAV3NVQ5</accession>
<evidence type="ECO:0000313" key="2">
    <source>
        <dbReference type="Proteomes" id="UP001454036"/>
    </source>
</evidence>
<reference evidence="1 2" key="1">
    <citation type="submission" date="2024-01" db="EMBL/GenBank/DDBJ databases">
        <title>The complete chloroplast genome sequence of Lithospermum erythrorhizon: insights into the phylogenetic relationship among Boraginaceae species and the maternal lineages of purple gromwells.</title>
        <authorList>
            <person name="Okada T."/>
            <person name="Watanabe K."/>
        </authorList>
    </citation>
    <scope>NUCLEOTIDE SEQUENCE [LARGE SCALE GENOMIC DNA]</scope>
</reference>
<name>A0AAV3NVQ5_LITER</name>
<dbReference type="EMBL" id="BAABME010000514">
    <property type="protein sequence ID" value="GAA0143409.1"/>
    <property type="molecule type" value="Genomic_DNA"/>
</dbReference>
<sequence>MSPPILASPIVLQFFDLQGLVLQSYKTLMSSYEETNGSTSQVVQLKHELKILKKEKAQEEGVLQRCLRNLSGEHNTLQERYAASVRRTEAVRAELEGM</sequence>
<protein>
    <submittedName>
        <fullName evidence="1">Uncharacterized protein</fullName>
    </submittedName>
</protein>
<dbReference type="AlphaFoldDB" id="A0AAV3NVQ5"/>